<sequence>MGQKRPLVFLGIAMIIALVTTVMVYRWLQGQRMIETDAPEVVMEGVSVAVASADIPWGTPLGAKAVRVMMYPEEGVPVGHFKDTASLNGRVVLTNLKKNEPILESKLAPIDLKTGGVSAVMDPNKRAMAVKVNEVVGLPGFVQPGDRVDVMATFDDPRGKKKEGGGTREEVTKVVLENTLVLAIDTQMERANGEEKPTPVKVITLEVSLEEAEKLAMAENGGKLRLALRSPLNPEVKKTKGADFKDLMSSHQLIPPRPKVVRKPENQVEVIKGTDRKTMKF</sequence>
<dbReference type="EMBL" id="CP116968">
    <property type="protein sequence ID" value="WNM61944.1"/>
    <property type="molecule type" value="Genomic_DNA"/>
</dbReference>
<dbReference type="KEGG" id="nneo:PQG83_19715"/>
<dbReference type="CDD" id="cd11614">
    <property type="entry name" value="SAF_CpaB_FlgA_like"/>
    <property type="match status" value="1"/>
</dbReference>
<feature type="transmembrane region" description="Helical" evidence="1">
    <location>
        <begin position="7"/>
        <end position="28"/>
    </location>
</feature>
<proteinExistence type="predicted"/>
<protein>
    <submittedName>
        <fullName evidence="3">Flp pilus assembly protein CpaB</fullName>
    </submittedName>
</protein>
<keyword evidence="1" id="KW-0472">Membrane</keyword>
<dbReference type="Pfam" id="PF08666">
    <property type="entry name" value="SAF"/>
    <property type="match status" value="1"/>
</dbReference>
<evidence type="ECO:0000259" key="2">
    <source>
        <dbReference type="SMART" id="SM00858"/>
    </source>
</evidence>
<dbReference type="InterPro" id="IPR017592">
    <property type="entry name" value="Pilus_assmbl_Flp-typ_CpaB"/>
</dbReference>
<organism evidence="3 4">
    <name type="scientific">Candidatus Nitrospira neomarina</name>
    <dbReference type="NCBI Taxonomy" id="3020899"/>
    <lineage>
        <taxon>Bacteria</taxon>
        <taxon>Pseudomonadati</taxon>
        <taxon>Nitrospirota</taxon>
        <taxon>Nitrospiria</taxon>
        <taxon>Nitrospirales</taxon>
        <taxon>Nitrospiraceae</taxon>
        <taxon>Nitrospira</taxon>
    </lineage>
</organism>
<evidence type="ECO:0000313" key="4">
    <source>
        <dbReference type="Proteomes" id="UP001302494"/>
    </source>
</evidence>
<dbReference type="InterPro" id="IPR031571">
    <property type="entry name" value="RcpC_dom"/>
</dbReference>
<accession>A0AA96GGH2</accession>
<gene>
    <name evidence="3" type="primary">cpaB</name>
    <name evidence="3" type="ORF">PQG83_19715</name>
</gene>
<dbReference type="SMART" id="SM00858">
    <property type="entry name" value="SAF"/>
    <property type="match status" value="1"/>
</dbReference>
<evidence type="ECO:0000313" key="3">
    <source>
        <dbReference type="EMBL" id="WNM61944.1"/>
    </source>
</evidence>
<dbReference type="AlphaFoldDB" id="A0AA96GGH2"/>
<keyword evidence="1" id="KW-0812">Transmembrane</keyword>
<name>A0AA96GGH2_9BACT</name>
<dbReference type="InterPro" id="IPR013974">
    <property type="entry name" value="SAF"/>
</dbReference>
<keyword evidence="1" id="KW-1133">Transmembrane helix</keyword>
<dbReference type="Proteomes" id="UP001302494">
    <property type="component" value="Chromosome"/>
</dbReference>
<dbReference type="NCBIfam" id="TIGR03177">
    <property type="entry name" value="pilus_cpaB"/>
    <property type="match status" value="1"/>
</dbReference>
<dbReference type="Pfam" id="PF16976">
    <property type="entry name" value="RcpC"/>
    <property type="match status" value="1"/>
</dbReference>
<dbReference type="RefSeq" id="WP_312744706.1">
    <property type="nucleotide sequence ID" value="NZ_CP116968.1"/>
</dbReference>
<reference evidence="3 4" key="1">
    <citation type="submission" date="2023-01" db="EMBL/GenBank/DDBJ databases">
        <title>Cultivation and genomic characterization of new, ubiquitous marine nitrite-oxidizing bacteria from the Nitrospirales.</title>
        <authorList>
            <person name="Mueller A.J."/>
            <person name="Daebeler A."/>
            <person name="Herbold C.W."/>
            <person name="Kirkegaard R.H."/>
            <person name="Daims H."/>
        </authorList>
    </citation>
    <scope>NUCLEOTIDE SEQUENCE [LARGE SCALE GENOMIC DNA]</scope>
    <source>
        <strain evidence="3 4">DK</strain>
    </source>
</reference>
<feature type="domain" description="SAF" evidence="2">
    <location>
        <begin position="46"/>
        <end position="108"/>
    </location>
</feature>
<evidence type="ECO:0000256" key="1">
    <source>
        <dbReference type="SAM" id="Phobius"/>
    </source>
</evidence>
<keyword evidence="4" id="KW-1185">Reference proteome</keyword>